<accession>A0ABS7CY51</accession>
<feature type="transmembrane region" description="Helical" evidence="8">
    <location>
        <begin position="278"/>
        <end position="297"/>
    </location>
</feature>
<dbReference type="PANTHER" id="PTHR13929:SF0">
    <property type="entry name" value="UBIA PRENYLTRANSFERASE DOMAIN-CONTAINING PROTEIN 1"/>
    <property type="match status" value="1"/>
</dbReference>
<comment type="catalytic activity">
    <reaction evidence="8">
        <text>an all-trans-polyprenyl diphosphate + 1,4-dihydroxy-2-naphthoate + H(+) = a 2-demethylmenaquinol + CO2 + diphosphate</text>
        <dbReference type="Rhea" id="RHEA:26478"/>
        <dbReference type="Rhea" id="RHEA-COMP:9563"/>
        <dbReference type="Rhea" id="RHEA-COMP:9564"/>
        <dbReference type="ChEBI" id="CHEBI:11173"/>
        <dbReference type="ChEBI" id="CHEBI:15378"/>
        <dbReference type="ChEBI" id="CHEBI:16526"/>
        <dbReference type="ChEBI" id="CHEBI:33019"/>
        <dbReference type="ChEBI" id="CHEBI:55437"/>
        <dbReference type="ChEBI" id="CHEBI:58914"/>
        <dbReference type="EC" id="2.5.1.74"/>
    </reaction>
</comment>
<comment type="pathway">
    <text evidence="8">Quinol/quinone metabolism; menaquinone biosynthesis; menaquinol from 1,4-dihydroxy-2-naphthoate: step 1/2.</text>
</comment>
<dbReference type="Gene3D" id="1.10.357.140">
    <property type="entry name" value="UbiA prenyltransferase"/>
    <property type="match status" value="1"/>
</dbReference>
<keyword evidence="11" id="KW-1185">Reference proteome</keyword>
<evidence type="ECO:0000256" key="8">
    <source>
        <dbReference type="HAMAP-Rule" id="MF_01937"/>
    </source>
</evidence>
<feature type="transmembrane region" description="Helical" evidence="8">
    <location>
        <begin position="175"/>
        <end position="194"/>
    </location>
</feature>
<dbReference type="InterPro" id="IPR026046">
    <property type="entry name" value="UBIAD1"/>
</dbReference>
<evidence type="ECO:0000256" key="5">
    <source>
        <dbReference type="ARBA" id="ARBA00022692"/>
    </source>
</evidence>
<feature type="transmembrane region" description="Helical" evidence="8">
    <location>
        <begin position="38"/>
        <end position="56"/>
    </location>
</feature>
<dbReference type="NCBIfam" id="TIGR00751">
    <property type="entry name" value="menA"/>
    <property type="match status" value="1"/>
</dbReference>
<sequence length="298" mass="32322">MLKAWISAFRPRTLPLALSCIGMGGFMAAANGFFNATIAGLCVLTTLFLQILSNLANDYGDTKHGADSVHREGPMRAVQAGHIKAAHMKTGMVVFSLLSLVSGLLLLWVAFGTEGMLLFILFLVSGLASIWAAINYTAGDKPYGYAGLGDIFVFVFFGLVGVLGTYYLQAQQLELLVILPALVCGFFSTAVLNVNNIRDIKSDSLAGKQSIPVRLGPAKARIYHIMLLAGGVLSAVLYVALNFYSYWQLLFILALPLVFVNGVNVWRKQTSKELDPYLKQMAITTLLFVLLFGIGQIV</sequence>
<dbReference type="EC" id="2.5.1.74" evidence="8 9"/>
<feature type="transmembrane region" description="Helical" evidence="8">
    <location>
        <begin position="246"/>
        <end position="266"/>
    </location>
</feature>
<evidence type="ECO:0000256" key="9">
    <source>
        <dbReference type="NCBIfam" id="TIGR00751"/>
    </source>
</evidence>
<dbReference type="Pfam" id="PF01040">
    <property type="entry name" value="UbiA"/>
    <property type="match status" value="1"/>
</dbReference>
<feature type="transmembrane region" description="Helical" evidence="8">
    <location>
        <begin position="148"/>
        <end position="169"/>
    </location>
</feature>
<evidence type="ECO:0000313" key="11">
    <source>
        <dbReference type="Proteomes" id="UP000813018"/>
    </source>
</evidence>
<dbReference type="PANTHER" id="PTHR13929">
    <property type="entry name" value="1,4-DIHYDROXY-2-NAPHTHOATE OCTAPRENYLTRANSFERASE"/>
    <property type="match status" value="1"/>
</dbReference>
<dbReference type="InterPro" id="IPR000537">
    <property type="entry name" value="UbiA_prenyltransferase"/>
</dbReference>
<dbReference type="CDD" id="cd13962">
    <property type="entry name" value="PT_UbiA_UBIAD1"/>
    <property type="match status" value="1"/>
</dbReference>
<dbReference type="EMBL" id="JAHYXK010000019">
    <property type="protein sequence ID" value="MBW7468776.1"/>
    <property type="molecule type" value="Genomic_DNA"/>
</dbReference>
<dbReference type="Gene3D" id="1.20.120.1780">
    <property type="entry name" value="UbiA prenyltransferase"/>
    <property type="match status" value="1"/>
</dbReference>
<evidence type="ECO:0000256" key="6">
    <source>
        <dbReference type="ARBA" id="ARBA00022989"/>
    </source>
</evidence>
<protein>
    <recommendedName>
        <fullName evidence="8 9">1,4-dihydroxy-2-naphthoate octaprenyltransferase</fullName>
        <shortName evidence="8">DHNA-octaprenyltransferase</shortName>
        <ecNumber evidence="8 9">2.5.1.74</ecNumber>
    </recommendedName>
</protein>
<evidence type="ECO:0000256" key="1">
    <source>
        <dbReference type="ARBA" id="ARBA00004141"/>
    </source>
</evidence>
<evidence type="ECO:0000313" key="10">
    <source>
        <dbReference type="EMBL" id="MBW7468776.1"/>
    </source>
</evidence>
<dbReference type="PIRSF" id="PIRSF005355">
    <property type="entry name" value="UBIAD1"/>
    <property type="match status" value="1"/>
</dbReference>
<feature type="transmembrane region" description="Helical" evidence="8">
    <location>
        <begin position="92"/>
        <end position="111"/>
    </location>
</feature>
<dbReference type="Proteomes" id="UP000813018">
    <property type="component" value="Unassembled WGS sequence"/>
</dbReference>
<keyword evidence="4 8" id="KW-0808">Transferase</keyword>
<keyword evidence="2 8" id="KW-0474">Menaquinone biosynthesis</keyword>
<dbReference type="HAMAP" id="MF_01937">
    <property type="entry name" value="MenA_1"/>
    <property type="match status" value="1"/>
</dbReference>
<evidence type="ECO:0000256" key="7">
    <source>
        <dbReference type="ARBA" id="ARBA00023136"/>
    </source>
</evidence>
<feature type="transmembrane region" description="Helical" evidence="8">
    <location>
        <begin position="117"/>
        <end position="136"/>
    </location>
</feature>
<dbReference type="InterPro" id="IPR004657">
    <property type="entry name" value="MenA"/>
</dbReference>
<keyword evidence="5 8" id="KW-0812">Transmembrane</keyword>
<name>A0ABS7CY51_9BACT</name>
<dbReference type="GO" id="GO:0046428">
    <property type="term" value="F:1,4-dihydroxy-2-naphthoate polyprenyltransferase activity"/>
    <property type="evidence" value="ECO:0007669"/>
    <property type="project" value="UniProtKB-EC"/>
</dbReference>
<comment type="caution">
    <text evidence="10">The sequence shown here is derived from an EMBL/GenBank/DDBJ whole genome shotgun (WGS) entry which is preliminary data.</text>
</comment>
<evidence type="ECO:0000256" key="3">
    <source>
        <dbReference type="ARBA" id="ARBA00022475"/>
    </source>
</evidence>
<proteinExistence type="inferred from homology"/>
<reference evidence="10 11" key="1">
    <citation type="journal article" date="2016" name="Int. J. Syst. Evol. Microbiol.">
        <title>Pontibacter aydingkolensis sp. nov., isolated from soil of a salt lake.</title>
        <authorList>
            <person name="Osman G."/>
            <person name="Zhang T."/>
            <person name="Lou K."/>
            <person name="Gao Y."/>
            <person name="Chang W."/>
            <person name="Lin Q."/>
            <person name="Yang H.M."/>
            <person name="Huo X.D."/>
            <person name="Wang N."/>
        </authorList>
    </citation>
    <scope>NUCLEOTIDE SEQUENCE [LARGE SCALE GENOMIC DNA]</scope>
    <source>
        <strain evidence="10 11">KACC 19255</strain>
    </source>
</reference>
<evidence type="ECO:0000256" key="2">
    <source>
        <dbReference type="ARBA" id="ARBA00022428"/>
    </source>
</evidence>
<comment type="subcellular location">
    <subcellularLocation>
        <location evidence="8">Cell membrane</location>
        <topology evidence="8">Multi-pass membrane protein</topology>
    </subcellularLocation>
    <subcellularLocation>
        <location evidence="1">Membrane</location>
        <topology evidence="1">Multi-pass membrane protein</topology>
    </subcellularLocation>
</comment>
<keyword evidence="3 8" id="KW-1003">Cell membrane</keyword>
<feature type="transmembrane region" description="Helical" evidence="8">
    <location>
        <begin position="222"/>
        <end position="240"/>
    </location>
</feature>
<keyword evidence="7 8" id="KW-0472">Membrane</keyword>
<dbReference type="NCBIfam" id="NF004750">
    <property type="entry name" value="PRK06080.1-2"/>
    <property type="match status" value="1"/>
</dbReference>
<gene>
    <name evidence="8" type="primary">menA</name>
    <name evidence="10" type="ORF">K0O23_17005</name>
</gene>
<evidence type="ECO:0000256" key="4">
    <source>
        <dbReference type="ARBA" id="ARBA00022679"/>
    </source>
</evidence>
<organism evidence="10 11">
    <name type="scientific">Pontibacter aydingkolensis</name>
    <dbReference type="NCBI Taxonomy" id="1911536"/>
    <lineage>
        <taxon>Bacteria</taxon>
        <taxon>Pseudomonadati</taxon>
        <taxon>Bacteroidota</taxon>
        <taxon>Cytophagia</taxon>
        <taxon>Cytophagales</taxon>
        <taxon>Hymenobacteraceae</taxon>
        <taxon>Pontibacter</taxon>
    </lineage>
</organism>
<keyword evidence="6 8" id="KW-1133">Transmembrane helix</keyword>
<comment type="similarity">
    <text evidence="8">Belongs to the MenA family. Type 1 subfamily.</text>
</comment>
<comment type="function">
    <text evidence="8">Conversion of 1,4-dihydroxy-2-naphthoate (DHNA) to demethylmenaquinone (DMK).</text>
</comment>
<dbReference type="InterPro" id="IPR044878">
    <property type="entry name" value="UbiA_sf"/>
</dbReference>